<feature type="transmembrane region" description="Helical" evidence="1">
    <location>
        <begin position="105"/>
        <end position="125"/>
    </location>
</feature>
<dbReference type="InterPro" id="IPR029468">
    <property type="entry name" value="O-ag_pol_Wzy"/>
</dbReference>
<protein>
    <submittedName>
        <fullName evidence="2">O-antigen polymerase</fullName>
    </submittedName>
</protein>
<feature type="transmembrane region" description="Helical" evidence="1">
    <location>
        <begin position="66"/>
        <end position="85"/>
    </location>
</feature>
<gene>
    <name evidence="2" type="ORF">ACFSQW_07485</name>
</gene>
<keyword evidence="1" id="KW-1133">Transmembrane helix</keyword>
<accession>A0ABW5L397</accession>
<dbReference type="NCBIfam" id="TIGR04370">
    <property type="entry name" value="glyco_rpt_poly"/>
    <property type="match status" value="1"/>
</dbReference>
<sequence>MQLSKKRLKISRILLSTLLFLTLVFYLIIPFRSVVSMPLFYTCFSLMLLSNYIYFKAKQKKNYLDFDTIFIAVYCLVGFSTTFFYNNQEVFSAIFLGFPVDVEYINKGNLLFLIGLQSYMVGSLVPIPLKKQIKRPFVIKTNFLVALVFILIISFIAFGGIDYYRSEYNTSVKGESGIVVKYILLLLVTTAMALIGTEFYNKKIDVNYKISWITFIGMFFLVCTLLGVGNRTAASQILLPVLCLYAFFFKKISFKKFLIFVSVGIVLMWIIQQTRTGRQSFELTNPIMLILDLTIPMRNTYAALEYVDKNDYTYGSTMVIDASGSIPFLPSLIHESFPELKLGSASLLTDYTFLNAGTPEEFQIGLGTTIIADLFLAFGFVGVVVLMYFLGYCVNKWSFRSLDFDYYSVVILSAMLGNAIFIVRAGYLHPLRFVIWALVLASLNRFLHRAWKK</sequence>
<dbReference type="Proteomes" id="UP001597440">
    <property type="component" value="Unassembled WGS sequence"/>
</dbReference>
<dbReference type="Pfam" id="PF14296">
    <property type="entry name" value="O-ag_pol_Wzy"/>
    <property type="match status" value="1"/>
</dbReference>
<comment type="caution">
    <text evidence="2">The sequence shown here is derived from an EMBL/GenBank/DDBJ whole genome shotgun (WGS) entry which is preliminary data.</text>
</comment>
<dbReference type="EMBL" id="JBHULD010000008">
    <property type="protein sequence ID" value="MFD2554226.1"/>
    <property type="molecule type" value="Genomic_DNA"/>
</dbReference>
<feature type="transmembrane region" description="Helical" evidence="1">
    <location>
        <begin position="208"/>
        <end position="227"/>
    </location>
</feature>
<feature type="transmembrane region" description="Helical" evidence="1">
    <location>
        <begin position="433"/>
        <end position="451"/>
    </location>
</feature>
<feature type="transmembrane region" description="Helical" evidence="1">
    <location>
        <begin position="12"/>
        <end position="29"/>
    </location>
</feature>
<evidence type="ECO:0000313" key="3">
    <source>
        <dbReference type="Proteomes" id="UP001597440"/>
    </source>
</evidence>
<keyword evidence="3" id="KW-1185">Reference proteome</keyword>
<feature type="transmembrane region" description="Helical" evidence="1">
    <location>
        <begin position="406"/>
        <end position="427"/>
    </location>
</feature>
<feature type="transmembrane region" description="Helical" evidence="1">
    <location>
        <begin position="233"/>
        <end position="249"/>
    </location>
</feature>
<keyword evidence="1" id="KW-0812">Transmembrane</keyword>
<name>A0ABW5L397_9SPHI</name>
<feature type="transmembrane region" description="Helical" evidence="1">
    <location>
        <begin position="256"/>
        <end position="272"/>
    </location>
</feature>
<reference evidence="3" key="1">
    <citation type="journal article" date="2019" name="Int. J. Syst. Evol. Microbiol.">
        <title>The Global Catalogue of Microorganisms (GCM) 10K type strain sequencing project: providing services to taxonomists for standard genome sequencing and annotation.</title>
        <authorList>
            <consortium name="The Broad Institute Genomics Platform"/>
            <consortium name="The Broad Institute Genome Sequencing Center for Infectious Disease"/>
            <person name="Wu L."/>
            <person name="Ma J."/>
        </authorList>
    </citation>
    <scope>NUCLEOTIDE SEQUENCE [LARGE SCALE GENOMIC DNA]</scope>
    <source>
        <strain evidence="3">KCTC 52298</strain>
    </source>
</reference>
<feature type="transmembrane region" description="Helical" evidence="1">
    <location>
        <begin position="137"/>
        <end position="158"/>
    </location>
</feature>
<feature type="transmembrane region" description="Helical" evidence="1">
    <location>
        <begin position="374"/>
        <end position="394"/>
    </location>
</feature>
<feature type="transmembrane region" description="Helical" evidence="1">
    <location>
        <begin position="178"/>
        <end position="196"/>
    </location>
</feature>
<evidence type="ECO:0000256" key="1">
    <source>
        <dbReference type="SAM" id="Phobius"/>
    </source>
</evidence>
<organism evidence="2 3">
    <name type="scientific">Sphingobacterium tabacisoli</name>
    <dbReference type="NCBI Taxonomy" id="2044855"/>
    <lineage>
        <taxon>Bacteria</taxon>
        <taxon>Pseudomonadati</taxon>
        <taxon>Bacteroidota</taxon>
        <taxon>Sphingobacteriia</taxon>
        <taxon>Sphingobacteriales</taxon>
        <taxon>Sphingobacteriaceae</taxon>
        <taxon>Sphingobacterium</taxon>
    </lineage>
</organism>
<feature type="transmembrane region" description="Helical" evidence="1">
    <location>
        <begin position="35"/>
        <end position="54"/>
    </location>
</feature>
<dbReference type="RefSeq" id="WP_246512698.1">
    <property type="nucleotide sequence ID" value="NZ_JAEQMU010000006.1"/>
</dbReference>
<proteinExistence type="predicted"/>
<evidence type="ECO:0000313" key="2">
    <source>
        <dbReference type="EMBL" id="MFD2554226.1"/>
    </source>
</evidence>
<keyword evidence="1" id="KW-0472">Membrane</keyword>